<evidence type="ECO:0000313" key="3">
    <source>
        <dbReference type="EMBL" id="MBU3060961.1"/>
    </source>
</evidence>
<keyword evidence="4" id="KW-1185">Reference proteome</keyword>
<evidence type="ECO:0000313" key="4">
    <source>
        <dbReference type="Proteomes" id="UP000733379"/>
    </source>
</evidence>
<evidence type="ECO:0000256" key="2">
    <source>
        <dbReference type="SAM" id="SignalP"/>
    </source>
</evidence>
<gene>
    <name evidence="3" type="ORF">KO481_05410</name>
</gene>
<comment type="caution">
    <text evidence="3">The sequence shown here is derived from an EMBL/GenBank/DDBJ whole genome shotgun (WGS) entry which is preliminary data.</text>
</comment>
<feature type="compositionally biased region" description="Low complexity" evidence="1">
    <location>
        <begin position="87"/>
        <end position="107"/>
    </location>
</feature>
<reference evidence="3 4" key="1">
    <citation type="submission" date="2021-06" db="EMBL/GenBank/DDBJ databases">
        <title>Actinomycetes sequencing.</title>
        <authorList>
            <person name="Shan Q."/>
        </authorList>
    </citation>
    <scope>NUCLEOTIDE SEQUENCE [LARGE SCALE GENOMIC DNA]</scope>
    <source>
        <strain evidence="3 4">NEAU-G5</strain>
    </source>
</reference>
<dbReference type="Pfam" id="PF09203">
    <property type="entry name" value="MspA"/>
    <property type="match status" value="1"/>
</dbReference>
<feature type="chain" id="PRO_5045681626" evidence="2">
    <location>
        <begin position="37"/>
        <end position="220"/>
    </location>
</feature>
<dbReference type="RefSeq" id="WP_215915733.1">
    <property type="nucleotide sequence ID" value="NZ_JAHKNI010000001.1"/>
</dbReference>
<sequence length="220" mass="22310">MRDIKKAGSAWVVRATGIAAACTAAIGLFSTGAANADTFVPLPDGHVVNPGVTIDSVGNSVNISPSLAANGAGRVAWLSTHITANVTTPPGTVGPNNGPINNPGTNNSSTHGASTMSVGYVVGCQVALGALTAGVSGEISTTPTLSGSLSLPLAPGQVKWVNYDQKDMTTSGVYHFDMQDQEVTVQGCAGYAQARQVVTVEIVGPDYTKTTLYGMPFSLG</sequence>
<keyword evidence="2" id="KW-0732">Signal</keyword>
<protein>
    <submittedName>
        <fullName evidence="3">MspA family porin</fullName>
    </submittedName>
</protein>
<evidence type="ECO:0000256" key="1">
    <source>
        <dbReference type="SAM" id="MobiDB-lite"/>
    </source>
</evidence>
<accession>A0ABS6ATU7</accession>
<proteinExistence type="predicted"/>
<dbReference type="EMBL" id="JAHKNI010000001">
    <property type="protein sequence ID" value="MBU3060961.1"/>
    <property type="molecule type" value="Genomic_DNA"/>
</dbReference>
<feature type="region of interest" description="Disordered" evidence="1">
    <location>
        <begin position="87"/>
        <end position="111"/>
    </location>
</feature>
<organism evidence="3 4">
    <name type="scientific">Nocardia albiluteola</name>
    <dbReference type="NCBI Taxonomy" id="2842303"/>
    <lineage>
        <taxon>Bacteria</taxon>
        <taxon>Bacillati</taxon>
        <taxon>Actinomycetota</taxon>
        <taxon>Actinomycetes</taxon>
        <taxon>Mycobacteriales</taxon>
        <taxon>Nocardiaceae</taxon>
        <taxon>Nocardia</taxon>
    </lineage>
</organism>
<dbReference type="InterPro" id="IPR015286">
    <property type="entry name" value="Porin_fam_mycobact-type"/>
</dbReference>
<dbReference type="Proteomes" id="UP000733379">
    <property type="component" value="Unassembled WGS sequence"/>
</dbReference>
<feature type="signal peptide" evidence="2">
    <location>
        <begin position="1"/>
        <end position="36"/>
    </location>
</feature>
<name>A0ABS6ATU7_9NOCA</name>